<dbReference type="GO" id="GO:0004672">
    <property type="term" value="F:protein kinase activity"/>
    <property type="evidence" value="ECO:0007669"/>
    <property type="project" value="InterPro"/>
</dbReference>
<dbReference type="Pfam" id="PF07714">
    <property type="entry name" value="PK_Tyr_Ser-Thr"/>
    <property type="match status" value="1"/>
</dbReference>
<keyword evidence="2" id="KW-0547">Nucleotide-binding</keyword>
<gene>
    <name evidence="5" type="ORF">RHS01_04214</name>
</gene>
<keyword evidence="3" id="KW-0067">ATP-binding</keyword>
<evidence type="ECO:0000256" key="3">
    <source>
        <dbReference type="ARBA" id="ARBA00022840"/>
    </source>
</evidence>
<dbReference type="AlphaFoldDB" id="A0A8H7M2P7"/>
<evidence type="ECO:0000313" key="5">
    <source>
        <dbReference type="EMBL" id="KAF8756674.1"/>
    </source>
</evidence>
<accession>A0A8H7M2P7</accession>
<dbReference type="GO" id="GO:0005524">
    <property type="term" value="F:ATP binding"/>
    <property type="evidence" value="ECO:0007669"/>
    <property type="project" value="UniProtKB-KW"/>
</dbReference>
<dbReference type="Proteomes" id="UP000614334">
    <property type="component" value="Unassembled WGS sequence"/>
</dbReference>
<feature type="domain" description="Protein kinase" evidence="4">
    <location>
        <begin position="34"/>
        <end position="277"/>
    </location>
</feature>
<dbReference type="InterPro" id="IPR000719">
    <property type="entry name" value="Prot_kinase_dom"/>
</dbReference>
<sequence>MDKIRQAPDRARPGLALQQRRLLNHTESLQQANIANAVPFADGAFANVYKITMANQQCVAVKCVKHTSRYKKLKRASRELSCWSSYTHENILPLLGFAVLRDDLAMVSPWMRNGYVTVYVVRNPSCNRLGLCAQLAQAISYLHENRVVHGDIKGVTNVLVSDEGTIQITDFGVSITDHQEIEFSETSTGQGTQRWQVSVECIIYRVFVDEDLIKAPEILLGLTGSTKEADVYALAMTMIVGSIHRTATIWIHQLATIDASGDVQPPTTASSSQVANR</sequence>
<organism evidence="5 6">
    <name type="scientific">Rhizoctonia solani</name>
    <dbReference type="NCBI Taxonomy" id="456999"/>
    <lineage>
        <taxon>Eukaryota</taxon>
        <taxon>Fungi</taxon>
        <taxon>Dikarya</taxon>
        <taxon>Basidiomycota</taxon>
        <taxon>Agaricomycotina</taxon>
        <taxon>Agaricomycetes</taxon>
        <taxon>Cantharellales</taxon>
        <taxon>Ceratobasidiaceae</taxon>
        <taxon>Rhizoctonia</taxon>
    </lineage>
</organism>
<protein>
    <submittedName>
        <fullName evidence="5">Kinase-like protein</fullName>
    </submittedName>
</protein>
<evidence type="ECO:0000256" key="1">
    <source>
        <dbReference type="ARBA" id="ARBA00008874"/>
    </source>
</evidence>
<name>A0A8H7M2P7_9AGAM</name>
<comment type="caution">
    <text evidence="5">The sequence shown here is derived from an EMBL/GenBank/DDBJ whole genome shotgun (WGS) entry which is preliminary data.</text>
</comment>
<keyword evidence="5" id="KW-0808">Transferase</keyword>
<reference evidence="5" key="1">
    <citation type="submission" date="2020-09" db="EMBL/GenBank/DDBJ databases">
        <title>Comparative genome analyses of four rice-infecting Rhizoctonia solani isolates reveal extensive enrichment of homogalacturonan modification genes.</title>
        <authorList>
            <person name="Lee D.-Y."/>
            <person name="Jeon J."/>
            <person name="Kim K.-T."/>
            <person name="Cheong K."/>
            <person name="Song H."/>
            <person name="Choi G."/>
            <person name="Ko J."/>
            <person name="Opiyo S.O."/>
            <person name="Zuo S."/>
            <person name="Madhav S."/>
            <person name="Lee Y.-H."/>
            <person name="Wang G.-L."/>
        </authorList>
    </citation>
    <scope>NUCLEOTIDE SEQUENCE</scope>
    <source>
        <strain evidence="5">AG1-IA B2</strain>
    </source>
</reference>
<proteinExistence type="inferred from homology"/>
<dbReference type="PANTHER" id="PTHR45832:SF22">
    <property type="entry name" value="SERINE_THREONINE-PROTEIN KINASE SAMKA-RELATED"/>
    <property type="match status" value="1"/>
</dbReference>
<dbReference type="Gene3D" id="1.10.510.10">
    <property type="entry name" value="Transferase(Phosphotransferase) domain 1"/>
    <property type="match status" value="1"/>
</dbReference>
<dbReference type="PROSITE" id="PS50011">
    <property type="entry name" value="PROTEIN_KINASE_DOM"/>
    <property type="match status" value="1"/>
</dbReference>
<evidence type="ECO:0000259" key="4">
    <source>
        <dbReference type="PROSITE" id="PS50011"/>
    </source>
</evidence>
<dbReference type="SUPFAM" id="SSF56112">
    <property type="entry name" value="Protein kinase-like (PK-like)"/>
    <property type="match status" value="1"/>
</dbReference>
<dbReference type="EMBL" id="JACYCF010000006">
    <property type="protein sequence ID" value="KAF8756674.1"/>
    <property type="molecule type" value="Genomic_DNA"/>
</dbReference>
<dbReference type="PANTHER" id="PTHR45832">
    <property type="entry name" value="SERINE/THREONINE-PROTEIN KINASE SAMKA-RELATED-RELATED"/>
    <property type="match status" value="1"/>
</dbReference>
<dbReference type="InterPro" id="IPR001245">
    <property type="entry name" value="Ser-Thr/Tyr_kinase_cat_dom"/>
</dbReference>
<keyword evidence="5" id="KW-0418">Kinase</keyword>
<comment type="similarity">
    <text evidence="1">Belongs to the protein kinase superfamily. STE Ser/Thr protein kinase family. STE20 subfamily.</text>
</comment>
<dbReference type="InterPro" id="IPR011009">
    <property type="entry name" value="Kinase-like_dom_sf"/>
</dbReference>
<dbReference type="InterPro" id="IPR051931">
    <property type="entry name" value="PAK3-like"/>
</dbReference>
<dbReference type="CDD" id="cd00180">
    <property type="entry name" value="PKc"/>
    <property type="match status" value="1"/>
</dbReference>
<evidence type="ECO:0000313" key="6">
    <source>
        <dbReference type="Proteomes" id="UP000614334"/>
    </source>
</evidence>
<evidence type="ECO:0000256" key="2">
    <source>
        <dbReference type="ARBA" id="ARBA00022741"/>
    </source>
</evidence>